<evidence type="ECO:0000256" key="1">
    <source>
        <dbReference type="SAM" id="MobiDB-lite"/>
    </source>
</evidence>
<feature type="non-terminal residue" evidence="2">
    <location>
        <position position="160"/>
    </location>
</feature>
<proteinExistence type="predicted"/>
<comment type="caution">
    <text evidence="2">The sequence shown here is derived from an EMBL/GenBank/DDBJ whole genome shotgun (WGS) entry which is preliminary data.</text>
</comment>
<sequence>PPEDVPQSSAATWAVEQARLLAQARSAGSPDGEGRRSFDESLGSREAQRSSGSRSPQQRRLEARMAAHSPTTVAGCLGMGGVVAEAKRLAGRDVAQQAPGGARLPSAGIPGTQTPTTPTTAHGGRPGSVTSERSGTMSPTSAMGASAWGAMGPSSSELTR</sequence>
<accession>A0ABN9UM64</accession>
<feature type="non-terminal residue" evidence="2">
    <location>
        <position position="1"/>
    </location>
</feature>
<dbReference type="Proteomes" id="UP001189429">
    <property type="component" value="Unassembled WGS sequence"/>
</dbReference>
<evidence type="ECO:0000313" key="3">
    <source>
        <dbReference type="Proteomes" id="UP001189429"/>
    </source>
</evidence>
<feature type="compositionally biased region" description="Basic and acidic residues" evidence="1">
    <location>
        <begin position="32"/>
        <end position="48"/>
    </location>
</feature>
<reference evidence="2" key="1">
    <citation type="submission" date="2023-10" db="EMBL/GenBank/DDBJ databases">
        <authorList>
            <person name="Chen Y."/>
            <person name="Shah S."/>
            <person name="Dougan E. K."/>
            <person name="Thang M."/>
            <person name="Chan C."/>
        </authorList>
    </citation>
    <scope>NUCLEOTIDE SEQUENCE [LARGE SCALE GENOMIC DNA]</scope>
</reference>
<feature type="compositionally biased region" description="Low complexity" evidence="1">
    <location>
        <begin position="108"/>
        <end position="123"/>
    </location>
</feature>
<organism evidence="2 3">
    <name type="scientific">Prorocentrum cordatum</name>
    <dbReference type="NCBI Taxonomy" id="2364126"/>
    <lineage>
        <taxon>Eukaryota</taxon>
        <taxon>Sar</taxon>
        <taxon>Alveolata</taxon>
        <taxon>Dinophyceae</taxon>
        <taxon>Prorocentrales</taxon>
        <taxon>Prorocentraceae</taxon>
        <taxon>Prorocentrum</taxon>
    </lineage>
</organism>
<feature type="compositionally biased region" description="Polar residues" evidence="1">
    <location>
        <begin position="128"/>
        <end position="140"/>
    </location>
</feature>
<dbReference type="EMBL" id="CAUYUJ010016029">
    <property type="protein sequence ID" value="CAK0860983.1"/>
    <property type="molecule type" value="Genomic_DNA"/>
</dbReference>
<feature type="region of interest" description="Disordered" evidence="1">
    <location>
        <begin position="93"/>
        <end position="160"/>
    </location>
</feature>
<name>A0ABN9UM64_9DINO</name>
<protein>
    <submittedName>
        <fullName evidence="2">Uncharacterized protein</fullName>
    </submittedName>
</protein>
<gene>
    <name evidence="2" type="ORF">PCOR1329_LOCUS49793</name>
</gene>
<keyword evidence="3" id="KW-1185">Reference proteome</keyword>
<feature type="compositionally biased region" description="Low complexity" evidence="1">
    <location>
        <begin position="49"/>
        <end position="58"/>
    </location>
</feature>
<feature type="compositionally biased region" description="Low complexity" evidence="1">
    <location>
        <begin position="141"/>
        <end position="160"/>
    </location>
</feature>
<feature type="region of interest" description="Disordered" evidence="1">
    <location>
        <begin position="21"/>
        <end position="74"/>
    </location>
</feature>
<evidence type="ECO:0000313" key="2">
    <source>
        <dbReference type="EMBL" id="CAK0860983.1"/>
    </source>
</evidence>